<proteinExistence type="inferred from homology"/>
<feature type="compositionally biased region" description="Pro residues" evidence="11">
    <location>
        <begin position="1097"/>
        <end position="1108"/>
    </location>
</feature>
<evidence type="ECO:0000256" key="5">
    <source>
        <dbReference type="ARBA" id="ARBA00022741"/>
    </source>
</evidence>
<dbReference type="InterPro" id="IPR011993">
    <property type="entry name" value="PH-like_dom_sf"/>
</dbReference>
<feature type="compositionally biased region" description="Basic and acidic residues" evidence="11">
    <location>
        <begin position="378"/>
        <end position="393"/>
    </location>
</feature>
<evidence type="ECO:0000259" key="12">
    <source>
        <dbReference type="PROSITE" id="PS50011"/>
    </source>
</evidence>
<dbReference type="Proteomes" id="UP000777482">
    <property type="component" value="Unassembled WGS sequence"/>
</dbReference>
<dbReference type="EMBL" id="PUHQ01000033">
    <property type="protein sequence ID" value="KAG0661645.1"/>
    <property type="molecule type" value="Genomic_DNA"/>
</dbReference>
<feature type="compositionally biased region" description="Low complexity" evidence="11">
    <location>
        <begin position="282"/>
        <end position="291"/>
    </location>
</feature>
<keyword evidence="3" id="KW-0723">Serine/threonine-protein kinase</keyword>
<dbReference type="PROSITE" id="PS00108">
    <property type="entry name" value="PROTEIN_KINASE_ST"/>
    <property type="match status" value="1"/>
</dbReference>
<dbReference type="OrthoDB" id="347657at2759"/>
<feature type="compositionally biased region" description="Acidic residues" evidence="11">
    <location>
        <begin position="945"/>
        <end position="963"/>
    </location>
</feature>
<feature type="region of interest" description="Disordered" evidence="11">
    <location>
        <begin position="925"/>
        <end position="963"/>
    </location>
</feature>
<evidence type="ECO:0000256" key="3">
    <source>
        <dbReference type="ARBA" id="ARBA00022527"/>
    </source>
</evidence>
<dbReference type="Pfam" id="PF00069">
    <property type="entry name" value="Pkinase"/>
    <property type="match status" value="1"/>
</dbReference>
<name>A0A9P7B6V8_RHOMI</name>
<keyword evidence="6 13" id="KW-0418">Kinase</keyword>
<feature type="compositionally biased region" description="Low complexity" evidence="11">
    <location>
        <begin position="121"/>
        <end position="135"/>
    </location>
</feature>
<dbReference type="FunFam" id="1.10.510.10:FF:000534">
    <property type="entry name" value="Serine/threonine-protein kinase PKH2"/>
    <property type="match status" value="1"/>
</dbReference>
<dbReference type="PROSITE" id="PS00107">
    <property type="entry name" value="PROTEIN_KINASE_ATP"/>
    <property type="match status" value="1"/>
</dbReference>
<keyword evidence="4" id="KW-0808">Transferase</keyword>
<dbReference type="InterPro" id="IPR008271">
    <property type="entry name" value="Ser/Thr_kinase_AS"/>
</dbReference>
<keyword evidence="7 10" id="KW-0067">ATP-binding</keyword>
<reference evidence="13 14" key="1">
    <citation type="submission" date="2020-11" db="EMBL/GenBank/DDBJ databases">
        <title>Kefir isolates.</title>
        <authorList>
            <person name="Marcisauskas S."/>
            <person name="Kim Y."/>
            <person name="Blasche S."/>
        </authorList>
    </citation>
    <scope>NUCLEOTIDE SEQUENCE [LARGE SCALE GENOMIC DNA]</scope>
    <source>
        <strain evidence="13 14">KR</strain>
    </source>
</reference>
<evidence type="ECO:0000256" key="2">
    <source>
        <dbReference type="ARBA" id="ARBA00012513"/>
    </source>
</evidence>
<organism evidence="13 14">
    <name type="scientific">Rhodotorula mucilaginosa</name>
    <name type="common">Yeast</name>
    <name type="synonym">Rhodotorula rubra</name>
    <dbReference type="NCBI Taxonomy" id="5537"/>
    <lineage>
        <taxon>Eukaryota</taxon>
        <taxon>Fungi</taxon>
        <taxon>Dikarya</taxon>
        <taxon>Basidiomycota</taxon>
        <taxon>Pucciniomycotina</taxon>
        <taxon>Microbotryomycetes</taxon>
        <taxon>Sporidiobolales</taxon>
        <taxon>Sporidiobolaceae</taxon>
        <taxon>Rhodotorula</taxon>
    </lineage>
</organism>
<comment type="catalytic activity">
    <reaction evidence="9">
        <text>L-seryl-[protein] + ATP = O-phospho-L-seryl-[protein] + ADP + H(+)</text>
        <dbReference type="Rhea" id="RHEA:17989"/>
        <dbReference type="Rhea" id="RHEA-COMP:9863"/>
        <dbReference type="Rhea" id="RHEA-COMP:11604"/>
        <dbReference type="ChEBI" id="CHEBI:15378"/>
        <dbReference type="ChEBI" id="CHEBI:29999"/>
        <dbReference type="ChEBI" id="CHEBI:30616"/>
        <dbReference type="ChEBI" id="CHEBI:83421"/>
        <dbReference type="ChEBI" id="CHEBI:456216"/>
        <dbReference type="EC" id="2.7.11.1"/>
    </reaction>
</comment>
<feature type="compositionally biased region" description="Basic and acidic residues" evidence="11">
    <location>
        <begin position="469"/>
        <end position="490"/>
    </location>
</feature>
<evidence type="ECO:0000313" key="14">
    <source>
        <dbReference type="Proteomes" id="UP000777482"/>
    </source>
</evidence>
<dbReference type="InterPro" id="IPR039046">
    <property type="entry name" value="PDPK1"/>
</dbReference>
<dbReference type="PROSITE" id="PS50011">
    <property type="entry name" value="PROTEIN_KINASE_DOM"/>
    <property type="match status" value="1"/>
</dbReference>
<dbReference type="GO" id="GO:0005524">
    <property type="term" value="F:ATP binding"/>
    <property type="evidence" value="ECO:0007669"/>
    <property type="project" value="UniProtKB-UniRule"/>
</dbReference>
<dbReference type="InterPro" id="IPR050236">
    <property type="entry name" value="Ser_Thr_kinase_AGC"/>
</dbReference>
<evidence type="ECO:0000256" key="4">
    <source>
        <dbReference type="ARBA" id="ARBA00022679"/>
    </source>
</evidence>
<evidence type="ECO:0000256" key="9">
    <source>
        <dbReference type="ARBA" id="ARBA00048679"/>
    </source>
</evidence>
<evidence type="ECO:0000256" key="8">
    <source>
        <dbReference type="ARBA" id="ARBA00047899"/>
    </source>
</evidence>
<dbReference type="AlphaFoldDB" id="A0A9P7B6V8"/>
<feature type="region of interest" description="Disordered" evidence="11">
    <location>
        <begin position="147"/>
        <end position="180"/>
    </location>
</feature>
<dbReference type="FunFam" id="3.30.200.20:FF:000191">
    <property type="entry name" value="3-phosphoinositide-dependent protein kinase 2-like"/>
    <property type="match status" value="1"/>
</dbReference>
<dbReference type="PANTHER" id="PTHR24356">
    <property type="entry name" value="SERINE/THREONINE-PROTEIN KINASE"/>
    <property type="match status" value="1"/>
</dbReference>
<gene>
    <name evidence="13" type="primary">PKH3</name>
    <name evidence="13" type="ORF">C6P46_003866</name>
</gene>
<accession>A0A9P7B6V8</accession>
<evidence type="ECO:0000313" key="13">
    <source>
        <dbReference type="EMBL" id="KAG0661645.1"/>
    </source>
</evidence>
<keyword evidence="14" id="KW-1185">Reference proteome</keyword>
<evidence type="ECO:0000256" key="11">
    <source>
        <dbReference type="SAM" id="MobiDB-lite"/>
    </source>
</evidence>
<feature type="compositionally biased region" description="Low complexity" evidence="11">
    <location>
        <begin position="815"/>
        <end position="856"/>
    </location>
</feature>
<feature type="compositionally biased region" description="Gly residues" evidence="11">
    <location>
        <begin position="424"/>
        <end position="436"/>
    </location>
</feature>
<dbReference type="Gene3D" id="2.30.29.30">
    <property type="entry name" value="Pleckstrin-homology domain (PH domain)/Phosphotyrosine-binding domain (PTB)"/>
    <property type="match status" value="1"/>
</dbReference>
<feature type="region of interest" description="Disordered" evidence="11">
    <location>
        <begin position="1"/>
        <end position="135"/>
    </location>
</feature>
<dbReference type="InterPro" id="IPR017441">
    <property type="entry name" value="Protein_kinase_ATP_BS"/>
</dbReference>
<feature type="compositionally biased region" description="Low complexity" evidence="11">
    <location>
        <begin position="406"/>
        <end position="418"/>
    </location>
</feature>
<evidence type="ECO:0000256" key="1">
    <source>
        <dbReference type="ARBA" id="ARBA00010006"/>
    </source>
</evidence>
<feature type="region of interest" description="Disordered" evidence="11">
    <location>
        <begin position="1044"/>
        <end position="1111"/>
    </location>
</feature>
<dbReference type="SUPFAM" id="SSF56112">
    <property type="entry name" value="Protein kinase-like (PK-like)"/>
    <property type="match status" value="1"/>
</dbReference>
<dbReference type="Gene3D" id="1.10.510.10">
    <property type="entry name" value="Transferase(Phosphotransferase) domain 1"/>
    <property type="match status" value="1"/>
</dbReference>
<comment type="catalytic activity">
    <reaction evidence="8">
        <text>L-threonyl-[protein] + ATP = O-phospho-L-threonyl-[protein] + ADP + H(+)</text>
        <dbReference type="Rhea" id="RHEA:46608"/>
        <dbReference type="Rhea" id="RHEA-COMP:11060"/>
        <dbReference type="Rhea" id="RHEA-COMP:11605"/>
        <dbReference type="ChEBI" id="CHEBI:15378"/>
        <dbReference type="ChEBI" id="CHEBI:30013"/>
        <dbReference type="ChEBI" id="CHEBI:30616"/>
        <dbReference type="ChEBI" id="CHEBI:61977"/>
        <dbReference type="ChEBI" id="CHEBI:456216"/>
        <dbReference type="EC" id="2.7.11.1"/>
    </reaction>
</comment>
<feature type="region of interest" description="Disordered" evidence="11">
    <location>
        <begin position="200"/>
        <end position="506"/>
    </location>
</feature>
<evidence type="ECO:0000256" key="6">
    <source>
        <dbReference type="ARBA" id="ARBA00022777"/>
    </source>
</evidence>
<dbReference type="SMART" id="SM00220">
    <property type="entry name" value="S_TKc"/>
    <property type="match status" value="1"/>
</dbReference>
<feature type="compositionally biased region" description="Low complexity" evidence="11">
    <location>
        <begin position="85"/>
        <end position="110"/>
    </location>
</feature>
<dbReference type="Gene3D" id="3.30.200.20">
    <property type="entry name" value="Phosphorylase Kinase, domain 1"/>
    <property type="match status" value="1"/>
</dbReference>
<comment type="similarity">
    <text evidence="1">Belongs to the protein kinase superfamily. AGC Ser/Thr protein kinase family. PDPK1 subfamily.</text>
</comment>
<dbReference type="InterPro" id="IPR011009">
    <property type="entry name" value="Kinase-like_dom_sf"/>
</dbReference>
<feature type="compositionally biased region" description="Polar residues" evidence="11">
    <location>
        <begin position="39"/>
        <end position="50"/>
    </location>
</feature>
<feature type="binding site" evidence="10">
    <location>
        <position position="545"/>
    </location>
    <ligand>
        <name>ATP</name>
        <dbReference type="ChEBI" id="CHEBI:30616"/>
    </ligand>
</feature>
<feature type="compositionally biased region" description="Low complexity" evidence="11">
    <location>
        <begin position="1044"/>
        <end position="1077"/>
    </location>
</feature>
<feature type="compositionally biased region" description="Low complexity" evidence="11">
    <location>
        <begin position="447"/>
        <end position="468"/>
    </location>
</feature>
<sequence>MSASISGGFPMRSASSRPTTTPTQEQQKNGTAKGKRRPSVTSGLSLSSPDVPQLHSMPSRIESPETHPPTATVQQPHHHHHHMSLHPLTPLNAPGTTSSSHSSSSSSGGQSHTGGGGASYSTLSGPGPSASSLSLTSIDSASTSYTTATGVSRASSTRSTSSVQAVPMRKPQRTPAVPRIVTRGINALSAYGVGMTSAGAGGATAPLSPTWEKGGRNVVGSSPADFPAMTTSSVPAAGPREDETLPSAASGGRPNVLQRSSWRRRVGSSSGASAGGGGGGSSSSVAADVRATAANNGHPSPVPEDGGSRPSSPIMVGSGDLAPLEPWRVLERPGDETGSPIGSRSRPRRAASPPPGDSPTAQRRGEGGDDVAGGWGRPRYDRAESTQRADGSPRLRSQQQGRDNGPSSPSPMDSSLSPARMVGSVGGARGGRGRPQGFGHERDPSYASHASTQSAASTATPTSPTMPRSTDRDRGGDRMRAPPAEHHQAHGQDSSMGTMPNAMGVVGNRRSTEDFEFGDVLGEGSYSTVTLVTTVHPPYRQYALKVLDKEHIKRERKTKYVLIERDTLKALDGHPGIIKLWWTFQDEWSLYYVLEYAENGELLKWIKKFGSFDLRSARYYIAQILSAVEYMHEKGVIHRDLKPENILLDRHMRVKITDFGTAKLLKQDEIKNDPQGRPRARSFVGTPEYVSPEILSEGRESSFSSDFWALGCVLYQLLAGRPPFQARTEYLMFQKIINLQYDFPPGFPQHARDLVEKLLVVDPLARLGGDPANGNGIEAIKSHPFFTERLKPDLPHETSVGSNEETALPSPVLFTPPAETSSPTTTNDNASEALSSSFSELKLGSPLPRSRQPSRSSLDDPVDWVKIWQVEPPQIETGLCPPVPTMTGQFVLLDDGQSSIAPSATETGLTGAHLDHLDSQVVADEETRSQRSLSMRAAGAGLDEGLVEEEEEEAYEDEEEDDLDDLEAVAGSPTSTNGRDLPPASTFGAGKWSDVLLPSETIIMLSPILQRPSSSAAAARTAILGRGQRMKLNPLNFISSTSLAAASSPTGSPQNPSLPLPGSSPASSVSMSASSTSTGFTNSTAVAGGAGGSVSPLPSPPLAPPAPGSKPRTLILTDYPRLLCIKETPEKISIKSEVFLGASARTAPRREGVSTFVSVEPSSKDPNAFTVKTTTRNYKYEEPFGHAARWIRELREAHRVNLAAPQPRR</sequence>
<feature type="domain" description="Protein kinase" evidence="12">
    <location>
        <begin position="515"/>
        <end position="786"/>
    </location>
</feature>
<dbReference type="PANTHER" id="PTHR24356:SF163">
    <property type="entry name" value="3-PHOSPHOINOSITIDE-DEPENDENT PROTEIN KINASE 1-RELATED"/>
    <property type="match status" value="1"/>
</dbReference>
<keyword evidence="5 10" id="KW-0547">Nucleotide-binding</keyword>
<dbReference type="CDD" id="cd05581">
    <property type="entry name" value="STKc_PDK1"/>
    <property type="match status" value="1"/>
</dbReference>
<dbReference type="InterPro" id="IPR000719">
    <property type="entry name" value="Prot_kinase_dom"/>
</dbReference>
<evidence type="ECO:0000256" key="10">
    <source>
        <dbReference type="PROSITE-ProRule" id="PRU10141"/>
    </source>
</evidence>
<feature type="region of interest" description="Disordered" evidence="11">
    <location>
        <begin position="791"/>
        <end position="859"/>
    </location>
</feature>
<protein>
    <recommendedName>
        <fullName evidence="2">non-specific serine/threonine protein kinase</fullName>
        <ecNumber evidence="2">2.7.11.1</ecNumber>
    </recommendedName>
</protein>
<dbReference type="GO" id="GO:0035556">
    <property type="term" value="P:intracellular signal transduction"/>
    <property type="evidence" value="ECO:0007669"/>
    <property type="project" value="TreeGrafter"/>
</dbReference>
<dbReference type="EC" id="2.7.11.1" evidence="2"/>
<comment type="caution">
    <text evidence="13">The sequence shown here is derived from an EMBL/GenBank/DDBJ whole genome shotgun (WGS) entry which is preliminary data.</text>
</comment>
<feature type="compositionally biased region" description="Low complexity" evidence="11">
    <location>
        <begin position="147"/>
        <end position="163"/>
    </location>
</feature>
<evidence type="ECO:0000256" key="7">
    <source>
        <dbReference type="ARBA" id="ARBA00022840"/>
    </source>
</evidence>
<dbReference type="GO" id="GO:0004674">
    <property type="term" value="F:protein serine/threonine kinase activity"/>
    <property type="evidence" value="ECO:0007669"/>
    <property type="project" value="UniProtKB-KW"/>
</dbReference>